<feature type="coiled-coil region" evidence="2">
    <location>
        <begin position="424"/>
        <end position="472"/>
    </location>
</feature>
<feature type="coiled-coil region" evidence="2">
    <location>
        <begin position="341"/>
        <end position="368"/>
    </location>
</feature>
<feature type="region of interest" description="Disordered" evidence="3">
    <location>
        <begin position="41"/>
        <end position="60"/>
    </location>
</feature>
<name>A0AAD9N986_9ANNE</name>
<proteinExistence type="predicted"/>
<evidence type="ECO:0000313" key="5">
    <source>
        <dbReference type="EMBL" id="KAK2158769.1"/>
    </source>
</evidence>
<feature type="region of interest" description="Disordered" evidence="3">
    <location>
        <begin position="495"/>
        <end position="530"/>
    </location>
</feature>
<dbReference type="AlphaFoldDB" id="A0AAD9N986"/>
<feature type="compositionally biased region" description="Polar residues" evidence="3">
    <location>
        <begin position="122"/>
        <end position="132"/>
    </location>
</feature>
<evidence type="ECO:0000256" key="3">
    <source>
        <dbReference type="SAM" id="MobiDB-lite"/>
    </source>
</evidence>
<evidence type="ECO:0000259" key="4">
    <source>
        <dbReference type="Pfam" id="PF15739"/>
    </source>
</evidence>
<evidence type="ECO:0000256" key="2">
    <source>
        <dbReference type="SAM" id="Coils"/>
    </source>
</evidence>
<reference evidence="5" key="1">
    <citation type="journal article" date="2023" name="Mol. Biol. Evol.">
        <title>Third-Generation Sequencing Reveals the Adaptive Role of the Epigenome in Three Deep-Sea Polychaetes.</title>
        <authorList>
            <person name="Perez M."/>
            <person name="Aroh O."/>
            <person name="Sun Y."/>
            <person name="Lan Y."/>
            <person name="Juniper S.K."/>
            <person name="Young C.R."/>
            <person name="Angers B."/>
            <person name="Qian P.Y."/>
        </authorList>
    </citation>
    <scope>NUCLEOTIDE SEQUENCE</scope>
    <source>
        <strain evidence="5">P08H-3</strain>
    </source>
</reference>
<organism evidence="5 6">
    <name type="scientific">Paralvinella palmiformis</name>
    <dbReference type="NCBI Taxonomy" id="53620"/>
    <lineage>
        <taxon>Eukaryota</taxon>
        <taxon>Metazoa</taxon>
        <taxon>Spiralia</taxon>
        <taxon>Lophotrochozoa</taxon>
        <taxon>Annelida</taxon>
        <taxon>Polychaeta</taxon>
        <taxon>Sedentaria</taxon>
        <taxon>Canalipalpata</taxon>
        <taxon>Terebellida</taxon>
        <taxon>Terebelliformia</taxon>
        <taxon>Alvinellidae</taxon>
        <taxon>Paralvinella</taxon>
    </lineage>
</organism>
<protein>
    <recommendedName>
        <fullName evidence="4">Translin-associated factor X-interacting protein 1 N-terminal domain-containing protein</fullName>
    </recommendedName>
</protein>
<feature type="domain" description="Translin-associated factor X-interacting protein 1 N-terminal" evidence="4">
    <location>
        <begin position="249"/>
        <end position="357"/>
    </location>
</feature>
<evidence type="ECO:0000256" key="1">
    <source>
        <dbReference type="ARBA" id="ARBA00023054"/>
    </source>
</evidence>
<feature type="compositionally biased region" description="Low complexity" evidence="3">
    <location>
        <begin position="495"/>
        <end position="513"/>
    </location>
</feature>
<keyword evidence="6" id="KW-1185">Reference proteome</keyword>
<accession>A0AAD9N986</accession>
<gene>
    <name evidence="5" type="ORF">LSH36_164g04013</name>
</gene>
<dbReference type="InterPro" id="IPR032755">
    <property type="entry name" value="TSNAXIP1_N"/>
</dbReference>
<dbReference type="PANTHER" id="PTHR34916">
    <property type="entry name" value="GI:13385330"/>
    <property type="match status" value="1"/>
</dbReference>
<comment type="caution">
    <text evidence="5">The sequence shown here is derived from an EMBL/GenBank/DDBJ whole genome shotgun (WGS) entry which is preliminary data.</text>
</comment>
<keyword evidence="1 2" id="KW-0175">Coiled coil</keyword>
<sequence>MAAAAVPRNKAVNKLVEEKSLKELLDGLIKSQKQDIHAFSAGHLNESNLPKPPEKASRKPWRAALKRSINLVPKSTIPPSKRDTKREDAMMGTMLNFSIGTSGNAYVPRKPKPTPVSKAPTVLSNRTKSSTISQKSLKSDGVLIEELVLPEAMLLKTGYSDPKARLTRSFQALASERLRTPPSSPGKQITPREQMLPELKHQFIASHLEAVTKKDQLLKMQQFESEIIRKEDVTEQNVMSGVKAVSHLEAKLQQDLHELKYHGYGPNFHRLQVFSNVFEDLINESLTFGYILASIKNEYDNYIARLLDGELTKPQILYNEMEQLSSRDNHVGILKNEIMSVHMLQDEAKKLLDENERKELEREMYLKNKPVEEDETPFLHFREEPKPDILDQIEELKATILEKLDTMNAFKTKLRMAYVPSTVCSHLEQCIKETEIEIQKLMSQKEFFDRSIADMEQDLQQAIEAADTTEKDARRVWKRITAVKAVNRNALHVMPGAGITTTGPGGTTPNPYQDSDDEQDDEQKWNWYIS</sequence>
<dbReference type="EMBL" id="JAODUP010000164">
    <property type="protein sequence ID" value="KAK2158769.1"/>
    <property type="molecule type" value="Genomic_DNA"/>
</dbReference>
<dbReference type="PANTHER" id="PTHR34916:SF1">
    <property type="entry name" value="GI:13385330"/>
    <property type="match status" value="1"/>
</dbReference>
<dbReference type="Pfam" id="PF15739">
    <property type="entry name" value="TSNAXIP1_N"/>
    <property type="match status" value="1"/>
</dbReference>
<dbReference type="Proteomes" id="UP001208570">
    <property type="component" value="Unassembled WGS sequence"/>
</dbReference>
<feature type="region of interest" description="Disordered" evidence="3">
    <location>
        <begin position="102"/>
        <end position="132"/>
    </location>
</feature>
<evidence type="ECO:0000313" key="6">
    <source>
        <dbReference type="Proteomes" id="UP001208570"/>
    </source>
</evidence>